<evidence type="ECO:0000313" key="2">
    <source>
        <dbReference type="Proteomes" id="UP000199180"/>
    </source>
</evidence>
<dbReference type="RefSeq" id="WP_139206589.1">
    <property type="nucleotide sequence ID" value="NZ_FOHO01000037.1"/>
</dbReference>
<protein>
    <submittedName>
        <fullName evidence="1">Uncharacterized protein</fullName>
    </submittedName>
</protein>
<dbReference type="Proteomes" id="UP000199180">
    <property type="component" value="Unassembled WGS sequence"/>
</dbReference>
<name>A0A1I0JNV1_9RHOB</name>
<sequence length="479" mass="54753">MGDFEDIFGAGANVEAIIGYDGDEDHFEYAREIIEHHLWFPDLDTAISWEKENIGTPFVRKRSHGGFLVTLKDQRSSGSRWKTSTLPRCDVEKLESKINLVFAEGLENVLVQHGEYSLRLASDTSSGLVSYLESLRGMLPYGREHMSPIVIPQAMFRAHMLTMPYSISYDYQLGMGVMAVFHADHHLLIGRWTAGNVYLWPWILQMDCLGGDPPYFEDSEICFLCDQHDLLETGIPIPSHELCGISLNDEFYQRDYRHYITKQQYSGNVRPKDLALCVKRWIEILSRFDQRIDINNRPPADVFAVANKQRMHIPDANALCNAFACAIAMKMGIETPVSVILEHCSDLQALPQATPARLRMSATTLWRNARVNENASIPNMTDLHHLVIPETWRETVKLYPRDWPRDMPINGFRISWDNQSRVGTGSFHASKLNASQRKMAKKFVEEFTRSPECKRFEDVLSEPPKGMKIALQLQSKKST</sequence>
<reference evidence="1 2" key="1">
    <citation type="submission" date="2016-10" db="EMBL/GenBank/DDBJ databases">
        <authorList>
            <person name="de Groot N.N."/>
        </authorList>
    </citation>
    <scope>NUCLEOTIDE SEQUENCE [LARGE SCALE GENOMIC DNA]</scope>
    <source>
        <strain evidence="1 2">DSM 17862</strain>
    </source>
</reference>
<dbReference type="OrthoDB" id="7865730at2"/>
<gene>
    <name evidence="1" type="ORF">SAMN04489858_1371</name>
</gene>
<dbReference type="EMBL" id="FOHO01000037">
    <property type="protein sequence ID" value="SEU11459.1"/>
    <property type="molecule type" value="Genomic_DNA"/>
</dbReference>
<dbReference type="AlphaFoldDB" id="A0A1I0JNV1"/>
<proteinExistence type="predicted"/>
<accession>A0A1I0JNV1</accession>
<keyword evidence="2" id="KW-1185">Reference proteome</keyword>
<evidence type="ECO:0000313" key="1">
    <source>
        <dbReference type="EMBL" id="SEU11459.1"/>
    </source>
</evidence>
<organism evidence="1 2">
    <name type="scientific">Paracoccus homiensis</name>
    <dbReference type="NCBI Taxonomy" id="364199"/>
    <lineage>
        <taxon>Bacteria</taxon>
        <taxon>Pseudomonadati</taxon>
        <taxon>Pseudomonadota</taxon>
        <taxon>Alphaproteobacteria</taxon>
        <taxon>Rhodobacterales</taxon>
        <taxon>Paracoccaceae</taxon>
        <taxon>Paracoccus</taxon>
    </lineage>
</organism>